<dbReference type="PROSITE" id="PS50928">
    <property type="entry name" value="ABC_TM1"/>
    <property type="match status" value="1"/>
</dbReference>
<keyword evidence="2 7" id="KW-0813">Transport</keyword>
<sequence length="272" mass="30161">MKRIGRLFAYGFVLLTTGVTVFPFLYMVSASLMSFQEATGVPPALLPAHARWSNFGEALRAAPFARYAVNTLIVSGLSTLGTLATTVLAAFALVRLRFRFKRLLMGVMVALLMVPYEILVFTNYRTIAQLGLLDTYAALILPSLASVFYILYLCQYLTAIPDTYYKAAIVNGCGDLEYMWRIMIPMSRSALFTMALLLFISGWNSFLWPILVTNTTDMRLVGNGLSAFVTESGTAVQLQMAASTIIVLPILILYAVFHRRIIEGVHVNGIKR</sequence>
<evidence type="ECO:0000256" key="5">
    <source>
        <dbReference type="ARBA" id="ARBA00022989"/>
    </source>
</evidence>
<dbReference type="OrthoDB" id="61122at2"/>
<feature type="transmembrane region" description="Helical" evidence="7">
    <location>
        <begin position="7"/>
        <end position="26"/>
    </location>
</feature>
<dbReference type="PANTHER" id="PTHR43744:SF12">
    <property type="entry name" value="ABC TRANSPORTER PERMEASE PROTEIN MG189-RELATED"/>
    <property type="match status" value="1"/>
</dbReference>
<evidence type="ECO:0000313" key="9">
    <source>
        <dbReference type="EMBL" id="OXN01261.1"/>
    </source>
</evidence>
<dbReference type="InterPro" id="IPR000515">
    <property type="entry name" value="MetI-like"/>
</dbReference>
<evidence type="ECO:0000313" key="10">
    <source>
        <dbReference type="Proteomes" id="UP000215433"/>
    </source>
</evidence>
<evidence type="ECO:0000256" key="3">
    <source>
        <dbReference type="ARBA" id="ARBA00022475"/>
    </source>
</evidence>
<evidence type="ECO:0000256" key="2">
    <source>
        <dbReference type="ARBA" id="ARBA00022448"/>
    </source>
</evidence>
<keyword evidence="6 7" id="KW-0472">Membrane</keyword>
<dbReference type="Pfam" id="PF00528">
    <property type="entry name" value="BPD_transp_1"/>
    <property type="match status" value="1"/>
</dbReference>
<dbReference type="SUPFAM" id="SSF161098">
    <property type="entry name" value="MetI-like"/>
    <property type="match status" value="1"/>
</dbReference>
<evidence type="ECO:0000256" key="4">
    <source>
        <dbReference type="ARBA" id="ARBA00022692"/>
    </source>
</evidence>
<evidence type="ECO:0000256" key="1">
    <source>
        <dbReference type="ARBA" id="ARBA00004651"/>
    </source>
</evidence>
<keyword evidence="10" id="KW-1185">Reference proteome</keyword>
<feature type="transmembrane region" description="Helical" evidence="7">
    <location>
        <begin position="238"/>
        <end position="257"/>
    </location>
</feature>
<dbReference type="Proteomes" id="UP000215433">
    <property type="component" value="Unassembled WGS sequence"/>
</dbReference>
<feature type="transmembrane region" description="Helical" evidence="7">
    <location>
        <begin position="136"/>
        <end position="154"/>
    </location>
</feature>
<keyword evidence="3" id="KW-1003">Cell membrane</keyword>
<comment type="caution">
    <text evidence="9">The sequence shown here is derived from an EMBL/GenBank/DDBJ whole genome shotgun (WGS) entry which is preliminary data.</text>
</comment>
<organism evidence="9 10">
    <name type="scientific">Bifidobacterium vansinderenii</name>
    <dbReference type="NCBI Taxonomy" id="1984871"/>
    <lineage>
        <taxon>Bacteria</taxon>
        <taxon>Bacillati</taxon>
        <taxon>Actinomycetota</taxon>
        <taxon>Actinomycetes</taxon>
        <taxon>Bifidobacteriales</taxon>
        <taxon>Bifidobacteriaceae</taxon>
        <taxon>Bifidobacterium</taxon>
    </lineage>
</organism>
<dbReference type="AlphaFoldDB" id="A0A229W084"/>
<evidence type="ECO:0000256" key="7">
    <source>
        <dbReference type="RuleBase" id="RU363032"/>
    </source>
</evidence>
<dbReference type="GO" id="GO:0005886">
    <property type="term" value="C:plasma membrane"/>
    <property type="evidence" value="ECO:0007669"/>
    <property type="project" value="UniProtKB-SubCell"/>
</dbReference>
<dbReference type="PANTHER" id="PTHR43744">
    <property type="entry name" value="ABC TRANSPORTER PERMEASE PROTEIN MG189-RELATED-RELATED"/>
    <property type="match status" value="1"/>
</dbReference>
<feature type="transmembrane region" description="Helical" evidence="7">
    <location>
        <begin position="103"/>
        <end position="124"/>
    </location>
</feature>
<keyword evidence="5 7" id="KW-1133">Transmembrane helix</keyword>
<dbReference type="GO" id="GO:0055085">
    <property type="term" value="P:transmembrane transport"/>
    <property type="evidence" value="ECO:0007669"/>
    <property type="project" value="InterPro"/>
</dbReference>
<dbReference type="CDD" id="cd06261">
    <property type="entry name" value="TM_PBP2"/>
    <property type="match status" value="1"/>
</dbReference>
<feature type="domain" description="ABC transmembrane type-1" evidence="8">
    <location>
        <begin position="68"/>
        <end position="257"/>
    </location>
</feature>
<protein>
    <submittedName>
        <fullName evidence="9">Sugar ABC transporter permease</fullName>
    </submittedName>
</protein>
<evidence type="ECO:0000256" key="6">
    <source>
        <dbReference type="ARBA" id="ARBA00023136"/>
    </source>
</evidence>
<name>A0A229W084_9BIFI</name>
<comment type="similarity">
    <text evidence="7">Belongs to the binding-protein-dependent transport system permease family.</text>
</comment>
<reference evidence="9 10" key="1">
    <citation type="submission" date="2017-05" db="EMBL/GenBank/DDBJ databases">
        <title>Bifidobacterium vansinderenii sp. nov.</title>
        <authorList>
            <person name="Lugli G.A."/>
            <person name="Duranti S."/>
            <person name="Mangifesta M."/>
        </authorList>
    </citation>
    <scope>NUCLEOTIDE SEQUENCE [LARGE SCALE GENOMIC DNA]</scope>
    <source>
        <strain evidence="9 10">Tam10B</strain>
    </source>
</reference>
<accession>A0A229W084</accession>
<evidence type="ECO:0000259" key="8">
    <source>
        <dbReference type="PROSITE" id="PS50928"/>
    </source>
</evidence>
<feature type="transmembrane region" description="Helical" evidence="7">
    <location>
        <begin position="72"/>
        <end position="96"/>
    </location>
</feature>
<gene>
    <name evidence="9" type="ORF">Tam10B_0261</name>
</gene>
<dbReference type="EMBL" id="NEWD01000004">
    <property type="protein sequence ID" value="OXN01261.1"/>
    <property type="molecule type" value="Genomic_DNA"/>
</dbReference>
<comment type="subcellular location">
    <subcellularLocation>
        <location evidence="1 7">Cell membrane</location>
        <topology evidence="1 7">Multi-pass membrane protein</topology>
    </subcellularLocation>
</comment>
<dbReference type="Gene3D" id="1.10.3720.10">
    <property type="entry name" value="MetI-like"/>
    <property type="match status" value="1"/>
</dbReference>
<feature type="transmembrane region" description="Helical" evidence="7">
    <location>
        <begin position="189"/>
        <end position="211"/>
    </location>
</feature>
<dbReference type="InterPro" id="IPR035906">
    <property type="entry name" value="MetI-like_sf"/>
</dbReference>
<keyword evidence="4 7" id="KW-0812">Transmembrane</keyword>
<dbReference type="RefSeq" id="WP_093959474.1">
    <property type="nucleotide sequence ID" value="NZ_NEWD01000004.1"/>
</dbReference>
<proteinExistence type="inferred from homology"/>